<evidence type="ECO:0000256" key="4">
    <source>
        <dbReference type="PIRSR" id="PIRSR617453-50"/>
    </source>
</evidence>
<dbReference type="EMBL" id="VULR01000001">
    <property type="protein sequence ID" value="MSS42338.1"/>
    <property type="molecule type" value="Genomic_DNA"/>
</dbReference>
<evidence type="ECO:0000313" key="9">
    <source>
        <dbReference type="Proteomes" id="UP001108123"/>
    </source>
</evidence>
<sequence>MKVLEGLLYTKDHEWIKVEGDKAYIGVTDYAQDSLGDIVYVELPDIDDEFEMEDSFAVVESVKAAADIYIPVDGRVLEINEELEDDPSLVNEDPYENWMILVELEDKSQLDELMDHEEYEKFLEEEV</sequence>
<keyword evidence="9" id="KW-1185">Reference proteome</keyword>
<dbReference type="EMBL" id="JAKNID010000014">
    <property type="protein sequence ID" value="MCG4564886.1"/>
    <property type="molecule type" value="Genomic_DNA"/>
</dbReference>
<evidence type="ECO:0000256" key="1">
    <source>
        <dbReference type="ARBA" id="ARBA00009249"/>
    </source>
</evidence>
<dbReference type="InterPro" id="IPR011053">
    <property type="entry name" value="Single_hybrid_motif"/>
</dbReference>
<dbReference type="InterPro" id="IPR017453">
    <property type="entry name" value="GCV_H_sub"/>
</dbReference>
<dbReference type="GO" id="GO:0005737">
    <property type="term" value="C:cytoplasm"/>
    <property type="evidence" value="ECO:0007669"/>
    <property type="project" value="TreeGrafter"/>
</dbReference>
<proteinExistence type="inferred from homology"/>
<dbReference type="AlphaFoldDB" id="A0A844FEC8"/>
<dbReference type="PROSITE" id="PS00189">
    <property type="entry name" value="LIPOYL"/>
    <property type="match status" value="1"/>
</dbReference>
<dbReference type="InterPro" id="IPR002930">
    <property type="entry name" value="GCV_H"/>
</dbReference>
<name>A0A844FEC8_9FIRM</name>
<dbReference type="Gene3D" id="2.40.50.100">
    <property type="match status" value="1"/>
</dbReference>
<evidence type="ECO:0000313" key="8">
    <source>
        <dbReference type="Proteomes" id="UP000462760"/>
    </source>
</evidence>
<evidence type="ECO:0000313" key="6">
    <source>
        <dbReference type="EMBL" id="MCG4564886.1"/>
    </source>
</evidence>
<reference evidence="7 8" key="1">
    <citation type="submission" date="2019-08" db="EMBL/GenBank/DDBJ databases">
        <title>In-depth cultivation of the pig gut microbiome towards novel bacterial diversity and tailored functional studies.</title>
        <authorList>
            <person name="Wylensek D."/>
            <person name="Hitch T.C.A."/>
            <person name="Clavel T."/>
        </authorList>
    </citation>
    <scope>NUCLEOTIDE SEQUENCE [LARGE SCALE GENOMIC DNA]</scope>
    <source>
        <strain evidence="7 8">Med78-601-WT-4W-RMD-3</strain>
    </source>
</reference>
<dbReference type="InterPro" id="IPR000089">
    <property type="entry name" value="Biotin_lipoyl"/>
</dbReference>
<dbReference type="PANTHER" id="PTHR11715:SF3">
    <property type="entry name" value="GLYCINE CLEAVAGE SYSTEM H PROTEIN-RELATED"/>
    <property type="match status" value="1"/>
</dbReference>
<dbReference type="CDD" id="cd06848">
    <property type="entry name" value="GCS_H"/>
    <property type="match status" value="1"/>
</dbReference>
<evidence type="ECO:0000256" key="3">
    <source>
        <dbReference type="HAMAP-Rule" id="MF_00272"/>
    </source>
</evidence>
<comment type="cofactor">
    <cofactor evidence="3">
        <name>(R)-lipoate</name>
        <dbReference type="ChEBI" id="CHEBI:83088"/>
    </cofactor>
    <text evidence="3">Binds 1 lipoyl cofactor covalently.</text>
</comment>
<dbReference type="InterPro" id="IPR003016">
    <property type="entry name" value="2-oxoA_DH_lipoyl-BS"/>
</dbReference>
<keyword evidence="2 3" id="KW-0450">Lipoyl</keyword>
<dbReference type="SUPFAM" id="SSF51230">
    <property type="entry name" value="Single hybrid motif"/>
    <property type="match status" value="1"/>
</dbReference>
<dbReference type="GO" id="GO:0009249">
    <property type="term" value="P:protein lipoylation"/>
    <property type="evidence" value="ECO:0007669"/>
    <property type="project" value="TreeGrafter"/>
</dbReference>
<dbReference type="OrthoDB" id="9796712at2"/>
<reference evidence="6" key="2">
    <citation type="submission" date="2022-01" db="EMBL/GenBank/DDBJ databases">
        <title>Collection of gut derived symbiotic bacterial strains cultured from healthy donors.</title>
        <authorList>
            <person name="Lin H."/>
            <person name="Kohout C."/>
            <person name="Waligurski E."/>
            <person name="Pamer E.G."/>
        </authorList>
    </citation>
    <scope>NUCLEOTIDE SEQUENCE</scope>
    <source>
        <strain evidence="6">MSK.14.39</strain>
    </source>
</reference>
<dbReference type="Pfam" id="PF01597">
    <property type="entry name" value="GCV_H"/>
    <property type="match status" value="1"/>
</dbReference>
<dbReference type="HAMAP" id="MF_00272">
    <property type="entry name" value="GcvH"/>
    <property type="match status" value="1"/>
</dbReference>
<dbReference type="GO" id="GO:0019464">
    <property type="term" value="P:glycine decarboxylation via glycine cleavage system"/>
    <property type="evidence" value="ECO:0007669"/>
    <property type="project" value="UniProtKB-UniRule"/>
</dbReference>
<evidence type="ECO:0000256" key="2">
    <source>
        <dbReference type="ARBA" id="ARBA00022823"/>
    </source>
</evidence>
<evidence type="ECO:0000259" key="5">
    <source>
        <dbReference type="PROSITE" id="PS50968"/>
    </source>
</evidence>
<comment type="subunit">
    <text evidence="3">The glycine cleavage system is composed of four proteins: P, T, L and H.</text>
</comment>
<organism evidence="7 8">
    <name type="scientific">Anaerosalibacter bizertensis</name>
    <dbReference type="NCBI Taxonomy" id="932217"/>
    <lineage>
        <taxon>Bacteria</taxon>
        <taxon>Bacillati</taxon>
        <taxon>Bacillota</taxon>
        <taxon>Tissierellia</taxon>
        <taxon>Tissierellales</taxon>
        <taxon>Sporanaerobacteraceae</taxon>
        <taxon>Anaerosalibacter</taxon>
    </lineage>
</organism>
<dbReference type="NCBIfam" id="NF002270">
    <property type="entry name" value="PRK01202.1"/>
    <property type="match status" value="1"/>
</dbReference>
<dbReference type="GO" id="GO:0005960">
    <property type="term" value="C:glycine cleavage complex"/>
    <property type="evidence" value="ECO:0007669"/>
    <property type="project" value="InterPro"/>
</dbReference>
<gene>
    <name evidence="3 7" type="primary">gcvH</name>
    <name evidence="7" type="ORF">FYJ27_01115</name>
    <name evidence="6" type="ORF">L0P62_05420</name>
</gene>
<dbReference type="Proteomes" id="UP001108123">
    <property type="component" value="Unassembled WGS sequence"/>
</dbReference>
<accession>A0A844FEC8</accession>
<dbReference type="PANTHER" id="PTHR11715">
    <property type="entry name" value="GLYCINE CLEAVAGE SYSTEM H PROTEIN"/>
    <property type="match status" value="1"/>
</dbReference>
<dbReference type="Proteomes" id="UP000462760">
    <property type="component" value="Unassembled WGS sequence"/>
</dbReference>
<comment type="function">
    <text evidence="3">The glycine cleavage system catalyzes the degradation of glycine. The H protein shuttles the methylamine group of glycine from the P protein to the T protein.</text>
</comment>
<dbReference type="NCBIfam" id="TIGR00527">
    <property type="entry name" value="gcvH"/>
    <property type="match status" value="1"/>
</dbReference>
<dbReference type="RefSeq" id="WP_154481818.1">
    <property type="nucleotide sequence ID" value="NZ_JAHLOA010000006.1"/>
</dbReference>
<feature type="modified residue" description="N6-lipoyllysine" evidence="3 4">
    <location>
        <position position="63"/>
    </location>
</feature>
<comment type="similarity">
    <text evidence="1 3">Belongs to the GcvH family.</text>
</comment>
<evidence type="ECO:0000313" key="7">
    <source>
        <dbReference type="EMBL" id="MSS42338.1"/>
    </source>
</evidence>
<dbReference type="InterPro" id="IPR033753">
    <property type="entry name" value="GCV_H/Fam206"/>
</dbReference>
<feature type="domain" description="Lipoyl-binding" evidence="5">
    <location>
        <begin position="22"/>
        <end position="103"/>
    </location>
</feature>
<dbReference type="PROSITE" id="PS50968">
    <property type="entry name" value="BIOTINYL_LIPOYL"/>
    <property type="match status" value="1"/>
</dbReference>
<comment type="caution">
    <text evidence="7">The sequence shown here is derived from an EMBL/GenBank/DDBJ whole genome shotgun (WGS) entry which is preliminary data.</text>
</comment>
<protein>
    <recommendedName>
        <fullName evidence="3">Glycine cleavage system H protein</fullName>
    </recommendedName>
</protein>